<dbReference type="RefSeq" id="WP_088253369.1">
    <property type="nucleotide sequence ID" value="NZ_NIDE01000002.1"/>
</dbReference>
<dbReference type="OrthoDB" id="9780202at2"/>
<comment type="caution">
    <text evidence="3">The sequence shown here is derived from an EMBL/GenBank/DDBJ whole genome shotgun (WGS) entry which is preliminary data.</text>
</comment>
<dbReference type="PANTHER" id="PTHR42680:SF3">
    <property type="entry name" value="DCTP DEAMINASE"/>
    <property type="match status" value="1"/>
</dbReference>
<organism evidence="3 4">
    <name type="scientific">Fimbriiglobus ruber</name>
    <dbReference type="NCBI Taxonomy" id="1908690"/>
    <lineage>
        <taxon>Bacteria</taxon>
        <taxon>Pseudomonadati</taxon>
        <taxon>Planctomycetota</taxon>
        <taxon>Planctomycetia</taxon>
        <taxon>Gemmatales</taxon>
        <taxon>Gemmataceae</taxon>
        <taxon>Fimbriiglobus</taxon>
    </lineage>
</organism>
<keyword evidence="2" id="KW-0546">Nucleotide metabolism</keyword>
<keyword evidence="4" id="KW-1185">Reference proteome</keyword>
<dbReference type="InterPro" id="IPR011962">
    <property type="entry name" value="dCTP_deaminase"/>
</dbReference>
<dbReference type="GO" id="GO:0006229">
    <property type="term" value="P:dUTP biosynthetic process"/>
    <property type="evidence" value="ECO:0007669"/>
    <property type="project" value="InterPro"/>
</dbReference>
<dbReference type="AlphaFoldDB" id="A0A225E844"/>
<sequence>MILSDREIKAAIKRGAIRLSPTPDESMWSSTAVDLRLAPQINQWKRPTLGGVDIPIRPADEKYSFPALQRECCPETTITDQGYVLAAGKFILGWTIEKIRLPHHSKIAARVEGKSSLARLGLGVHVTAPTIHAGFGDRTIPKDYPGNPIQLEIWNVGPLDIVLVSGMKICQLIFESVEGTPDIGYTGQFADQGTGTSSAS</sequence>
<keyword evidence="1" id="KW-0378">Hydrolase</keyword>
<dbReference type="CDD" id="cd07557">
    <property type="entry name" value="trimeric_dUTPase"/>
    <property type="match status" value="1"/>
</dbReference>
<dbReference type="PANTHER" id="PTHR42680">
    <property type="entry name" value="DCTP DEAMINASE"/>
    <property type="match status" value="1"/>
</dbReference>
<gene>
    <name evidence="3" type="ORF">FRUB_02010</name>
</gene>
<dbReference type="GO" id="GO:0008829">
    <property type="term" value="F:dCTP deaminase activity"/>
    <property type="evidence" value="ECO:0007669"/>
    <property type="project" value="InterPro"/>
</dbReference>
<dbReference type="NCBIfam" id="TIGR02274">
    <property type="entry name" value="dCTP_deam"/>
    <property type="match status" value="1"/>
</dbReference>
<reference evidence="4" key="1">
    <citation type="submission" date="2017-06" db="EMBL/GenBank/DDBJ databases">
        <title>Genome analysis of Fimbriiglobus ruber SP5, the first member of the order Planctomycetales with confirmed chitinolytic capability.</title>
        <authorList>
            <person name="Ravin N.V."/>
            <person name="Rakitin A.L."/>
            <person name="Ivanova A.A."/>
            <person name="Beletsky A.V."/>
            <person name="Kulichevskaya I.S."/>
            <person name="Mardanov A.V."/>
            <person name="Dedysh S.N."/>
        </authorList>
    </citation>
    <scope>NUCLEOTIDE SEQUENCE [LARGE SCALE GENOMIC DNA]</scope>
    <source>
        <strain evidence="4">SP5</strain>
    </source>
</reference>
<dbReference type="Gene3D" id="2.70.40.10">
    <property type="match status" value="1"/>
</dbReference>
<dbReference type="EMBL" id="NIDE01000002">
    <property type="protein sequence ID" value="OWK45679.1"/>
    <property type="molecule type" value="Genomic_DNA"/>
</dbReference>
<proteinExistence type="predicted"/>
<protein>
    <submittedName>
        <fullName evidence="3">Deoxycytidine triphosphate deaminase</fullName>
    </submittedName>
</protein>
<name>A0A225E844_9BACT</name>
<evidence type="ECO:0000256" key="2">
    <source>
        <dbReference type="ARBA" id="ARBA00023080"/>
    </source>
</evidence>
<evidence type="ECO:0000256" key="1">
    <source>
        <dbReference type="ARBA" id="ARBA00022801"/>
    </source>
</evidence>
<evidence type="ECO:0000313" key="4">
    <source>
        <dbReference type="Proteomes" id="UP000214646"/>
    </source>
</evidence>
<dbReference type="InterPro" id="IPR036157">
    <property type="entry name" value="dUTPase-like_sf"/>
</dbReference>
<dbReference type="GO" id="GO:0015949">
    <property type="term" value="P:nucleobase-containing small molecule interconversion"/>
    <property type="evidence" value="ECO:0007669"/>
    <property type="project" value="TreeGrafter"/>
</dbReference>
<dbReference type="InterPro" id="IPR033704">
    <property type="entry name" value="dUTPase_trimeric"/>
</dbReference>
<dbReference type="Pfam" id="PF22769">
    <property type="entry name" value="DCD"/>
    <property type="match status" value="1"/>
</dbReference>
<accession>A0A225E844</accession>
<dbReference type="SUPFAM" id="SSF51283">
    <property type="entry name" value="dUTPase-like"/>
    <property type="match status" value="1"/>
</dbReference>
<evidence type="ECO:0000313" key="3">
    <source>
        <dbReference type="EMBL" id="OWK45679.1"/>
    </source>
</evidence>
<dbReference type="Proteomes" id="UP000214646">
    <property type="component" value="Unassembled WGS sequence"/>
</dbReference>